<dbReference type="OrthoDB" id="4521486at2"/>
<gene>
    <name evidence="1" type="ORF">RHRU231_870029</name>
</gene>
<accession>A0A098BU83</accession>
<sequence length="219" mass="24078">MQPLAELGAGTVTALVPDTLVDLLGRGLALRYAGRPVETTVQGAPLRAVVDGVRIRRDRAHLRARVRLSRLDWDDRRIDSLTVTAHGLRIVPGLSTRISAARLDVQGVAPITVVLDWFNSLDTPWRLSHGDDIRADHRRLNVSAVVDGAVVDDVAYVELLRLRCYGLLVPVVAARRVPLPPLPAGIRKVYAARRGDDVRFGFEIADVDGVLPFGDRPRR</sequence>
<dbReference type="eggNOG" id="ENOG503030V">
    <property type="taxonomic scope" value="Bacteria"/>
</dbReference>
<protein>
    <recommendedName>
        <fullName evidence="3">DUF2993 domain-containing protein</fullName>
    </recommendedName>
</protein>
<dbReference type="EMBL" id="CCSD01000102">
    <property type="protein sequence ID" value="CDZ91775.1"/>
    <property type="molecule type" value="Genomic_DNA"/>
</dbReference>
<evidence type="ECO:0008006" key="3">
    <source>
        <dbReference type="Google" id="ProtNLM"/>
    </source>
</evidence>
<proteinExistence type="predicted"/>
<organism evidence="1 2">
    <name type="scientific">Rhodococcus ruber</name>
    <dbReference type="NCBI Taxonomy" id="1830"/>
    <lineage>
        <taxon>Bacteria</taxon>
        <taxon>Bacillati</taxon>
        <taxon>Actinomycetota</taxon>
        <taxon>Actinomycetes</taxon>
        <taxon>Mycobacteriales</taxon>
        <taxon>Nocardiaceae</taxon>
        <taxon>Rhodococcus</taxon>
    </lineage>
</organism>
<evidence type="ECO:0000313" key="1">
    <source>
        <dbReference type="EMBL" id="CDZ91775.1"/>
    </source>
</evidence>
<reference evidence="1 2" key="1">
    <citation type="journal article" date="2014" name="Genome Announc.">
        <title>Draft Genome Sequence of Propane- and Butane-Oxidizing Actinobacterium Rhodococcus ruber IEGM 231.</title>
        <authorList>
            <person name="Ivshina I.B."/>
            <person name="Kuyukina M.S."/>
            <person name="Krivoruchko A.V."/>
            <person name="Barbe V."/>
            <person name="Fischer C."/>
        </authorList>
    </citation>
    <scope>NUCLEOTIDE SEQUENCE [LARGE SCALE GENOMIC DNA]</scope>
</reference>
<dbReference type="AlphaFoldDB" id="A0A098BU83"/>
<dbReference type="Proteomes" id="UP000042997">
    <property type="component" value="Unassembled WGS sequence"/>
</dbReference>
<name>A0A098BU83_9NOCA</name>
<evidence type="ECO:0000313" key="2">
    <source>
        <dbReference type="Proteomes" id="UP000042997"/>
    </source>
</evidence>